<protein>
    <submittedName>
        <fullName evidence="1">Uncharacterized protein</fullName>
    </submittedName>
</protein>
<name>A5CEH2_ORITB</name>
<dbReference type="EMBL" id="AM494475">
    <property type="protein sequence ID" value="CAM80844.1"/>
    <property type="molecule type" value="Genomic_DNA"/>
</dbReference>
<dbReference type="KEGG" id="ots:OTBS_1749"/>
<accession>A5CEH2</accession>
<dbReference type="Proteomes" id="UP000001565">
    <property type="component" value="Chromosome"/>
</dbReference>
<evidence type="ECO:0000313" key="1">
    <source>
        <dbReference type="EMBL" id="CAM80531.1"/>
    </source>
</evidence>
<dbReference type="EMBL" id="AM494475">
    <property type="protein sequence ID" value="CAM80531.1"/>
    <property type="molecule type" value="Genomic_DNA"/>
</dbReference>
<dbReference type="AlphaFoldDB" id="A5CEH2"/>
<dbReference type="HOGENOM" id="CLU_543845_0_0_5"/>
<organism evidence="1 3">
    <name type="scientific">Orientia tsutsugamushi (strain Boryong)</name>
    <name type="common">Rickettsia tsutsugamushi</name>
    <dbReference type="NCBI Taxonomy" id="357244"/>
    <lineage>
        <taxon>Bacteria</taxon>
        <taxon>Pseudomonadati</taxon>
        <taxon>Pseudomonadota</taxon>
        <taxon>Alphaproteobacteria</taxon>
        <taxon>Rickettsiales</taxon>
        <taxon>Rickettsiaceae</taxon>
        <taxon>Rickettsieae</taxon>
        <taxon>Orientia</taxon>
    </lineage>
</organism>
<evidence type="ECO:0000313" key="2">
    <source>
        <dbReference type="EMBL" id="CAM80844.1"/>
    </source>
</evidence>
<dbReference type="KEGG" id="ots:OTBS_1456"/>
<reference evidence="1 3" key="1">
    <citation type="journal article" date="2007" name="Proc. Natl. Acad. Sci. U.S.A.">
        <title>The Orientia tsutsugamushi genome reveals massive proliferation of conjugative type IV secretion system and host-cell interaction genes.</title>
        <authorList>
            <person name="Cho N.-H."/>
            <person name="Kim H.-R."/>
            <person name="Lee J.-H."/>
            <person name="Kim S.-Y."/>
            <person name="Kim J."/>
            <person name="Cha S."/>
            <person name="Kim S.-Y."/>
            <person name="Darby A.C."/>
            <person name="Fuxelius H.-H."/>
            <person name="Yin J."/>
            <person name="Kim J.H."/>
            <person name="Kim J."/>
            <person name="Lee S.J."/>
            <person name="Koh Y.-S."/>
            <person name="Jang W.-J."/>
            <person name="Park K.-H."/>
            <person name="Andersson S.G.E."/>
            <person name="Choi M.-S."/>
            <person name="Kim I.-S."/>
        </authorList>
    </citation>
    <scope>NUCLEOTIDE SEQUENCE [LARGE SCALE GENOMIC DNA]</scope>
    <source>
        <strain evidence="1 3">Boryong</strain>
    </source>
</reference>
<proteinExistence type="predicted"/>
<dbReference type="RefSeq" id="WP_011944903.1">
    <property type="nucleotide sequence ID" value="NC_009488.1"/>
</dbReference>
<sequence length="622" mass="72123">MANFILEYIENAHTNIEAKIEQQEYVQRKLFIMTQTIKTSDFNIKYAIAYLTPYDQQLVKQKLITKLTPLFKEYFTKYGCVEEVSERMAEWLINQESQSDKPKLIASNFANFFNDNKLQKTIKNNITKLTTDTQNLYKGIFCLKVLSHITQSSLQNITSGAIDILKTELTQRFEEEYLVECFIECIKPFIHKFACFFIMRTEGDGHIDMADEFSDVNSCIEDIYNFKFDESGKNAVTKMKSEINHLIELNHLNKNFFTSLSSKMVTFIEKHKTQQPNFIAMKTDIETENGKSNSDIQSIQSDQYCDLSYMEAETEIDTESETENGKSNTDIQLMQSDQYYDLSYMEAETEIDTESEIESENGKSNSDIQSIQSDLYYDLTDIEDQIEVDLRDAGLLSEDNLPQSEKLSENITEQLRLILENQQHDLTNSNIDSDNEIMLTEAADLVIDGRVLKDIPQPAKFSENITEQIRLTSENQQHDLTNSNIDSNNEFLVREAEDLVIDVWVLEDIPQSEKWPENITELIRLTSENQQHDLTNSNIDSDNEFLVTEDQDLVIDVWVLEDIPQPAKFPENITELIRLTPENQQHDLTNSNIDSYNEIMLTEAEELVFEKLPNHNEIPDWI</sequence>
<evidence type="ECO:0000313" key="3">
    <source>
        <dbReference type="Proteomes" id="UP000001565"/>
    </source>
</evidence>
<gene>
    <name evidence="1" type="ordered locus">OTBS_1456</name>
    <name evidence="2" type="ordered locus">OTBS_1749</name>
</gene>